<keyword evidence="2" id="KW-1185">Reference proteome</keyword>
<gene>
    <name evidence="1" type="ORF">Lalb_Chr00c06g0404581</name>
</gene>
<organism evidence="1 2">
    <name type="scientific">Lupinus albus</name>
    <name type="common">White lupine</name>
    <name type="synonym">Lupinus termis</name>
    <dbReference type="NCBI Taxonomy" id="3870"/>
    <lineage>
        <taxon>Eukaryota</taxon>
        <taxon>Viridiplantae</taxon>
        <taxon>Streptophyta</taxon>
        <taxon>Embryophyta</taxon>
        <taxon>Tracheophyta</taxon>
        <taxon>Spermatophyta</taxon>
        <taxon>Magnoliopsida</taxon>
        <taxon>eudicotyledons</taxon>
        <taxon>Gunneridae</taxon>
        <taxon>Pentapetalae</taxon>
        <taxon>rosids</taxon>
        <taxon>fabids</taxon>
        <taxon>Fabales</taxon>
        <taxon>Fabaceae</taxon>
        <taxon>Papilionoideae</taxon>
        <taxon>50 kb inversion clade</taxon>
        <taxon>genistoids sensu lato</taxon>
        <taxon>core genistoids</taxon>
        <taxon>Genisteae</taxon>
        <taxon>Lupinus</taxon>
    </lineage>
</organism>
<accession>A0A6A4N5U7</accession>
<protein>
    <submittedName>
        <fullName evidence="1">Uncharacterized protein</fullName>
    </submittedName>
</protein>
<comment type="caution">
    <text evidence="1">The sequence shown here is derived from an EMBL/GenBank/DDBJ whole genome shotgun (WGS) entry which is preliminary data.</text>
</comment>
<name>A0A6A4N5U7_LUPAL</name>
<dbReference type="AlphaFoldDB" id="A0A6A4N5U7"/>
<reference evidence="2" key="1">
    <citation type="journal article" date="2020" name="Nat. Commun.">
        <title>Genome sequence of the cluster root forming white lupin.</title>
        <authorList>
            <person name="Hufnagel B."/>
            <person name="Marques A."/>
            <person name="Soriano A."/>
            <person name="Marques L."/>
            <person name="Divol F."/>
            <person name="Doumas P."/>
            <person name="Sallet E."/>
            <person name="Mancinotti D."/>
            <person name="Carrere S."/>
            <person name="Marande W."/>
            <person name="Arribat S."/>
            <person name="Keller J."/>
            <person name="Huneau C."/>
            <person name="Blein T."/>
            <person name="Aime D."/>
            <person name="Laguerre M."/>
            <person name="Taylor J."/>
            <person name="Schubert V."/>
            <person name="Nelson M."/>
            <person name="Geu-Flores F."/>
            <person name="Crespi M."/>
            <person name="Gallardo-Guerrero K."/>
            <person name="Delaux P.-M."/>
            <person name="Salse J."/>
            <person name="Berges H."/>
            <person name="Guyot R."/>
            <person name="Gouzy J."/>
            <person name="Peret B."/>
        </authorList>
    </citation>
    <scope>NUCLEOTIDE SEQUENCE [LARGE SCALE GENOMIC DNA]</scope>
    <source>
        <strain evidence="2">cv. Amiga</strain>
    </source>
</reference>
<sequence length="91" mass="10312">MLLSACNRLHGLCNRLHHVKCTYLMLLSACNRLHGLCNRLHCPKLPFLARVIQLLLRRESSSIAQDFTLPDAPLSLKRESLDQARLPGLIL</sequence>
<dbReference type="Proteomes" id="UP000447434">
    <property type="component" value="Unassembled WGS sequence"/>
</dbReference>
<proteinExistence type="predicted"/>
<evidence type="ECO:0000313" key="1">
    <source>
        <dbReference type="EMBL" id="KAE9584401.1"/>
    </source>
</evidence>
<dbReference type="EMBL" id="WOCE01000031">
    <property type="protein sequence ID" value="KAE9584401.1"/>
    <property type="molecule type" value="Genomic_DNA"/>
</dbReference>
<evidence type="ECO:0000313" key="2">
    <source>
        <dbReference type="Proteomes" id="UP000447434"/>
    </source>
</evidence>